<keyword evidence="3 6" id="KW-1015">Disulfide bond</keyword>
<evidence type="ECO:0000313" key="10">
    <source>
        <dbReference type="EMBL" id="CAH1775477.1"/>
    </source>
</evidence>
<dbReference type="Pfam" id="PF00068">
    <property type="entry name" value="Phospholip_A2_1"/>
    <property type="match status" value="1"/>
</dbReference>
<comment type="subcellular location">
    <subcellularLocation>
        <location evidence="1 8">Secreted</location>
    </subcellularLocation>
</comment>
<dbReference type="InterPro" id="IPR001211">
    <property type="entry name" value="PLA2"/>
</dbReference>
<dbReference type="InterPro" id="IPR033113">
    <property type="entry name" value="PLA2_histidine"/>
</dbReference>
<dbReference type="AlphaFoldDB" id="A0A8S4N4Y4"/>
<organism evidence="10 11">
    <name type="scientific">Owenia fusiformis</name>
    <name type="common">Polychaete worm</name>
    <dbReference type="NCBI Taxonomy" id="6347"/>
    <lineage>
        <taxon>Eukaryota</taxon>
        <taxon>Metazoa</taxon>
        <taxon>Spiralia</taxon>
        <taxon>Lophotrochozoa</taxon>
        <taxon>Annelida</taxon>
        <taxon>Polychaeta</taxon>
        <taxon>Sedentaria</taxon>
        <taxon>Canalipalpata</taxon>
        <taxon>Sabellida</taxon>
        <taxon>Oweniida</taxon>
        <taxon>Oweniidae</taxon>
        <taxon>Owenia</taxon>
    </lineage>
</organism>
<feature type="signal peptide" evidence="8">
    <location>
        <begin position="1"/>
        <end position="21"/>
    </location>
</feature>
<evidence type="ECO:0000256" key="5">
    <source>
        <dbReference type="PIRSR" id="PIRSR601211-2"/>
    </source>
</evidence>
<feature type="disulfide bond" evidence="6">
    <location>
        <begin position="63"/>
        <end position="112"/>
    </location>
</feature>
<dbReference type="InterPro" id="IPR036444">
    <property type="entry name" value="PLipase_A2_dom_sf"/>
</dbReference>
<keyword evidence="2 8" id="KW-0964">Secreted</keyword>
<keyword evidence="5 8" id="KW-0106">Calcium</keyword>
<sequence length="133" mass="15793">MKKALMLAFLTITLLYMETNANLLQFCGMVSHYTERSCFDYINYGCWCGLGGKGKTVDEIDECCKAHDKCYDRIKKCSPKWNFYSRFWNRCWDKKGSCDYKICKCDEDAAKCFAKYKYDDAHWGYRSKRQCFK</sequence>
<comment type="cofactor">
    <cofactor evidence="5">
        <name>Ca(2+)</name>
        <dbReference type="ChEBI" id="CHEBI:29108"/>
    </cofactor>
    <text evidence="5">Binds 1 Ca(2+) ion per subunit.</text>
</comment>
<dbReference type="EC" id="3.1.1.4" evidence="8"/>
<evidence type="ECO:0000256" key="1">
    <source>
        <dbReference type="ARBA" id="ARBA00004613"/>
    </source>
</evidence>
<dbReference type="CDD" id="cd00125">
    <property type="entry name" value="PLA2c"/>
    <property type="match status" value="1"/>
</dbReference>
<dbReference type="Proteomes" id="UP000749559">
    <property type="component" value="Unassembled WGS sequence"/>
</dbReference>
<feature type="disulfide bond" evidence="6">
    <location>
        <begin position="91"/>
        <end position="103"/>
    </location>
</feature>
<evidence type="ECO:0000256" key="3">
    <source>
        <dbReference type="ARBA" id="ARBA00023157"/>
    </source>
</evidence>
<comment type="similarity">
    <text evidence="7">Belongs to the phospholipase A2 family.</text>
</comment>
<dbReference type="GO" id="GO:0006644">
    <property type="term" value="P:phospholipid metabolic process"/>
    <property type="evidence" value="ECO:0007669"/>
    <property type="project" value="InterPro"/>
</dbReference>
<protein>
    <recommendedName>
        <fullName evidence="8">Phospholipase A2</fullName>
        <ecNumber evidence="8">3.1.1.4</ecNumber>
    </recommendedName>
</protein>
<evidence type="ECO:0000256" key="6">
    <source>
        <dbReference type="PIRSR" id="PIRSR601211-3"/>
    </source>
</evidence>
<dbReference type="Gene3D" id="1.20.90.10">
    <property type="entry name" value="Phospholipase A2 domain"/>
    <property type="match status" value="1"/>
</dbReference>
<feature type="disulfide bond" evidence="6">
    <location>
        <begin position="77"/>
        <end position="98"/>
    </location>
</feature>
<evidence type="ECO:0000256" key="7">
    <source>
        <dbReference type="RuleBase" id="RU003654"/>
    </source>
</evidence>
<dbReference type="PANTHER" id="PTHR11716">
    <property type="entry name" value="PHOSPHOLIPASE A2 FAMILY MEMBER"/>
    <property type="match status" value="1"/>
</dbReference>
<dbReference type="OrthoDB" id="6065025at2759"/>
<dbReference type="PROSITE" id="PS00119">
    <property type="entry name" value="PA2_ASP"/>
    <property type="match status" value="1"/>
</dbReference>
<feature type="domain" description="Phospholipase A2-like central" evidence="9">
    <location>
        <begin position="22"/>
        <end position="132"/>
    </location>
</feature>
<feature type="active site" evidence="4">
    <location>
        <position position="67"/>
    </location>
</feature>
<comment type="caution">
    <text evidence="10">The sequence shown here is derived from an EMBL/GenBank/DDBJ whole genome shotgun (WGS) entry which is preliminary data.</text>
</comment>
<dbReference type="GO" id="GO:0005543">
    <property type="term" value="F:phospholipid binding"/>
    <property type="evidence" value="ECO:0007669"/>
    <property type="project" value="TreeGrafter"/>
</dbReference>
<keyword evidence="5" id="KW-0479">Metal-binding</keyword>
<dbReference type="GO" id="GO:0016042">
    <property type="term" value="P:lipid catabolic process"/>
    <property type="evidence" value="ECO:0007669"/>
    <property type="project" value="InterPro"/>
</dbReference>
<dbReference type="SUPFAM" id="SSF48619">
    <property type="entry name" value="Phospholipase A2, PLA2"/>
    <property type="match status" value="1"/>
</dbReference>
<dbReference type="InterPro" id="IPR016090">
    <property type="entry name" value="PLA2-like_dom"/>
</dbReference>
<dbReference type="PANTHER" id="PTHR11716:SF51">
    <property type="entry name" value="PHOSPHOLIPASE A2"/>
    <property type="match status" value="1"/>
</dbReference>
<keyword evidence="8" id="KW-0443">Lipid metabolism</keyword>
<dbReference type="EMBL" id="CAIIXF020000001">
    <property type="protein sequence ID" value="CAH1775477.1"/>
    <property type="molecule type" value="Genomic_DNA"/>
</dbReference>
<keyword evidence="8" id="KW-0732">Signal</keyword>
<evidence type="ECO:0000256" key="2">
    <source>
        <dbReference type="ARBA" id="ARBA00022525"/>
    </source>
</evidence>
<proteinExistence type="inferred from homology"/>
<feature type="chain" id="PRO_5035964186" description="Phospholipase A2" evidence="8">
    <location>
        <begin position="22"/>
        <end position="133"/>
    </location>
</feature>
<feature type="binding site" evidence="5">
    <location>
        <position position="51"/>
    </location>
    <ligand>
        <name>Ca(2+)</name>
        <dbReference type="ChEBI" id="CHEBI:29108"/>
    </ligand>
</feature>
<evidence type="ECO:0000256" key="4">
    <source>
        <dbReference type="PIRSR" id="PIRSR601211-1"/>
    </source>
</evidence>
<name>A0A8S4N4Y4_OWEFU</name>
<keyword evidence="11" id="KW-1185">Reference proteome</keyword>
<dbReference type="GO" id="GO:0047498">
    <property type="term" value="F:calcium-dependent phospholipase A2 activity"/>
    <property type="evidence" value="ECO:0007669"/>
    <property type="project" value="TreeGrafter"/>
</dbReference>
<dbReference type="InterPro" id="IPR033112">
    <property type="entry name" value="PLA2_Asp_AS"/>
</dbReference>
<evidence type="ECO:0000256" key="8">
    <source>
        <dbReference type="RuleBase" id="RU361236"/>
    </source>
</evidence>
<evidence type="ECO:0000313" key="11">
    <source>
        <dbReference type="Proteomes" id="UP000749559"/>
    </source>
</evidence>
<dbReference type="SMART" id="SM00085">
    <property type="entry name" value="PA2c"/>
    <property type="match status" value="1"/>
</dbReference>
<feature type="binding site" evidence="5">
    <location>
        <position position="49"/>
    </location>
    <ligand>
        <name>Ca(2+)</name>
        <dbReference type="ChEBI" id="CHEBI:29108"/>
    </ligand>
</feature>
<dbReference type="GO" id="GO:0050482">
    <property type="term" value="P:arachidonate secretion"/>
    <property type="evidence" value="ECO:0007669"/>
    <property type="project" value="InterPro"/>
</dbReference>
<dbReference type="GO" id="GO:0005576">
    <property type="term" value="C:extracellular region"/>
    <property type="evidence" value="ECO:0007669"/>
    <property type="project" value="UniProtKB-SubCell"/>
</dbReference>
<gene>
    <name evidence="10" type="ORF">OFUS_LOCUS2775</name>
</gene>
<feature type="binding site" evidence="5">
    <location>
        <position position="68"/>
    </location>
    <ligand>
        <name>Ca(2+)</name>
        <dbReference type="ChEBI" id="CHEBI:29108"/>
    </ligand>
</feature>
<evidence type="ECO:0000259" key="9">
    <source>
        <dbReference type="SMART" id="SM00085"/>
    </source>
</evidence>
<feature type="disulfide bond" evidence="6">
    <location>
        <begin position="70"/>
        <end position="105"/>
    </location>
</feature>
<dbReference type="PRINTS" id="PR00389">
    <property type="entry name" value="PHPHLIPASEA2"/>
</dbReference>
<keyword evidence="8" id="KW-0378">Hydrolase</keyword>
<reference evidence="10" key="1">
    <citation type="submission" date="2022-03" db="EMBL/GenBank/DDBJ databases">
        <authorList>
            <person name="Martin C."/>
        </authorList>
    </citation>
    <scope>NUCLEOTIDE SEQUENCE</scope>
</reference>
<feature type="disulfide bond" evidence="6">
    <location>
        <begin position="48"/>
        <end position="64"/>
    </location>
</feature>
<feature type="active site" evidence="4">
    <location>
        <position position="106"/>
    </location>
</feature>
<comment type="catalytic activity">
    <reaction evidence="8">
        <text>a 1,2-diacyl-sn-glycero-3-phosphocholine + H2O = a 1-acyl-sn-glycero-3-phosphocholine + a fatty acid + H(+)</text>
        <dbReference type="Rhea" id="RHEA:15801"/>
        <dbReference type="ChEBI" id="CHEBI:15377"/>
        <dbReference type="ChEBI" id="CHEBI:15378"/>
        <dbReference type="ChEBI" id="CHEBI:28868"/>
        <dbReference type="ChEBI" id="CHEBI:57643"/>
        <dbReference type="ChEBI" id="CHEBI:58168"/>
        <dbReference type="EC" id="3.1.1.4"/>
    </reaction>
</comment>
<accession>A0A8S4N4Y4</accession>
<dbReference type="GO" id="GO:0005509">
    <property type="term" value="F:calcium ion binding"/>
    <property type="evidence" value="ECO:0007669"/>
    <property type="project" value="InterPro"/>
</dbReference>
<dbReference type="PROSITE" id="PS00118">
    <property type="entry name" value="PA2_HIS"/>
    <property type="match status" value="1"/>
</dbReference>